<comment type="similarity">
    <text evidence="8">Belongs to the TsuA/YedE (TC 9.B.102) family.</text>
</comment>
<protein>
    <submittedName>
        <fullName evidence="10">YeeE/YedE family protein</fullName>
    </submittedName>
</protein>
<sequence length="361" mass="37865">MLTSIADLIGEDLLSWIGGLLIGGFFGFFAQRSRFCLRAAAIEFSRGQAGQRLAVWLLTFAGALMGTQLLVALGWLGVSEARQLAQQGSISGALIGGLMFGCGMVLARGCASRLLVLSANGNLRALLSGLVFAVAAQAAYRGLLSPAREWLTNLWLINGGPSRDIMSLVGGGTPEKLAFSAIWLLAGFGFAFRSRLAPRLLWSALLTGLAVVAGWLFTYQLSQSSFAPVALKSLTFSGPSVEVLAVVLNSPNIHLDFDLGIIPGVFLGSFVAAAYGHEVRLEGFSDGLGMRRYLIGAVLMGFGAMLAGGCAVGAGITGASMFAVTAWLVLMGMWTGAAVTDQLVDRGWSPWVRHAARAEGT</sequence>
<dbReference type="PANTHER" id="PTHR30574">
    <property type="entry name" value="INNER MEMBRANE PROTEIN YEDE"/>
    <property type="match status" value="1"/>
</dbReference>
<evidence type="ECO:0000313" key="10">
    <source>
        <dbReference type="EMBL" id="NVL08584.1"/>
    </source>
</evidence>
<feature type="transmembrane region" description="Helical" evidence="9">
    <location>
        <begin position="322"/>
        <end position="344"/>
    </location>
</feature>
<evidence type="ECO:0000256" key="7">
    <source>
        <dbReference type="ARBA" id="ARBA00023136"/>
    </source>
</evidence>
<evidence type="ECO:0000256" key="9">
    <source>
        <dbReference type="SAM" id="Phobius"/>
    </source>
</evidence>
<evidence type="ECO:0000256" key="6">
    <source>
        <dbReference type="ARBA" id="ARBA00022989"/>
    </source>
</evidence>
<evidence type="ECO:0000256" key="2">
    <source>
        <dbReference type="ARBA" id="ARBA00022448"/>
    </source>
</evidence>
<dbReference type="Pfam" id="PF04143">
    <property type="entry name" value="Sulf_transp"/>
    <property type="match status" value="1"/>
</dbReference>
<evidence type="ECO:0000256" key="3">
    <source>
        <dbReference type="ARBA" id="ARBA00022475"/>
    </source>
</evidence>
<proteinExistence type="inferred from homology"/>
<feature type="transmembrane region" description="Helical" evidence="9">
    <location>
        <begin position="293"/>
        <end position="316"/>
    </location>
</feature>
<comment type="subcellular location">
    <subcellularLocation>
        <location evidence="1">Cell inner membrane</location>
        <topology evidence="1">Multi-pass membrane protein</topology>
    </subcellularLocation>
</comment>
<feature type="transmembrane region" description="Helical" evidence="9">
    <location>
        <begin position="200"/>
        <end position="218"/>
    </location>
</feature>
<feature type="transmembrane region" description="Helical" evidence="9">
    <location>
        <begin position="90"/>
        <end position="111"/>
    </location>
</feature>
<comment type="caution">
    <text evidence="10">The sequence shown here is derived from an EMBL/GenBank/DDBJ whole genome shotgun (WGS) entry which is preliminary data.</text>
</comment>
<name>A0A973WPI4_9BRAD</name>
<reference evidence="10" key="1">
    <citation type="submission" date="2020-06" db="EMBL/GenBank/DDBJ databases">
        <title>Whole Genome Sequence of Bradyrhizobium sp. Strain 66S1MB.</title>
        <authorList>
            <person name="Bromfield E."/>
            <person name="Cloutier S."/>
        </authorList>
    </citation>
    <scope>NUCLEOTIDE SEQUENCE</scope>
    <source>
        <strain evidence="10">66S1MB</strain>
    </source>
</reference>
<feature type="transmembrane region" description="Helical" evidence="9">
    <location>
        <begin position="13"/>
        <end position="32"/>
    </location>
</feature>
<keyword evidence="5 9" id="KW-0812">Transmembrane</keyword>
<dbReference type="InterPro" id="IPR007272">
    <property type="entry name" value="Sulf_transp_TsuA/YedE"/>
</dbReference>
<dbReference type="AlphaFoldDB" id="A0A973WPI4"/>
<evidence type="ECO:0000256" key="8">
    <source>
        <dbReference type="ARBA" id="ARBA00035655"/>
    </source>
</evidence>
<keyword evidence="7 9" id="KW-0472">Membrane</keyword>
<accession>A0A973WPI4</accession>
<keyword evidence="4" id="KW-0997">Cell inner membrane</keyword>
<feature type="transmembrane region" description="Helical" evidence="9">
    <location>
        <begin position="123"/>
        <end position="140"/>
    </location>
</feature>
<dbReference type="GO" id="GO:0005886">
    <property type="term" value="C:plasma membrane"/>
    <property type="evidence" value="ECO:0007669"/>
    <property type="project" value="UniProtKB-SubCell"/>
</dbReference>
<evidence type="ECO:0000256" key="4">
    <source>
        <dbReference type="ARBA" id="ARBA00022519"/>
    </source>
</evidence>
<feature type="transmembrane region" description="Helical" evidence="9">
    <location>
        <begin position="261"/>
        <end position="281"/>
    </location>
</feature>
<dbReference type="EMBL" id="JABWSX010000001">
    <property type="protein sequence ID" value="NVL08584.1"/>
    <property type="molecule type" value="Genomic_DNA"/>
</dbReference>
<keyword evidence="3" id="KW-1003">Cell membrane</keyword>
<gene>
    <name evidence="10" type="ORF">HU230_23060</name>
</gene>
<dbReference type="PANTHER" id="PTHR30574:SF1">
    <property type="entry name" value="SULPHUR TRANSPORT DOMAIN-CONTAINING PROTEIN"/>
    <property type="match status" value="1"/>
</dbReference>
<keyword evidence="2" id="KW-0813">Transport</keyword>
<feature type="transmembrane region" description="Helical" evidence="9">
    <location>
        <begin position="53"/>
        <end position="78"/>
    </location>
</feature>
<organism evidence="10">
    <name type="scientific">Bradyrhizobium quebecense</name>
    <dbReference type="NCBI Taxonomy" id="2748629"/>
    <lineage>
        <taxon>Bacteria</taxon>
        <taxon>Pseudomonadati</taxon>
        <taxon>Pseudomonadota</taxon>
        <taxon>Alphaproteobacteria</taxon>
        <taxon>Hyphomicrobiales</taxon>
        <taxon>Nitrobacteraceae</taxon>
        <taxon>Bradyrhizobium</taxon>
    </lineage>
</organism>
<dbReference type="RefSeq" id="WP_176532074.1">
    <property type="nucleotide sequence ID" value="NZ_CP088022.1"/>
</dbReference>
<evidence type="ECO:0000256" key="1">
    <source>
        <dbReference type="ARBA" id="ARBA00004429"/>
    </source>
</evidence>
<evidence type="ECO:0000256" key="5">
    <source>
        <dbReference type="ARBA" id="ARBA00022692"/>
    </source>
</evidence>
<keyword evidence="6 9" id="KW-1133">Transmembrane helix</keyword>